<proteinExistence type="predicted"/>
<protein>
    <recommendedName>
        <fullName evidence="2">ParD-like antitoxin of type II toxin-antitoxin system</fullName>
    </recommendedName>
</protein>
<dbReference type="AlphaFoldDB" id="A0A831LNT3"/>
<dbReference type="EMBL" id="DSDO01000363">
    <property type="protein sequence ID" value="HDR47116.1"/>
    <property type="molecule type" value="Genomic_DNA"/>
</dbReference>
<accession>A0A831LNT3</accession>
<dbReference type="Proteomes" id="UP000886162">
    <property type="component" value="Unassembled WGS sequence"/>
</dbReference>
<organism evidence="1">
    <name type="scientific">Geoalkalibacter subterraneus</name>
    <dbReference type="NCBI Taxonomy" id="483547"/>
    <lineage>
        <taxon>Bacteria</taxon>
        <taxon>Pseudomonadati</taxon>
        <taxon>Thermodesulfobacteriota</taxon>
        <taxon>Desulfuromonadia</taxon>
        <taxon>Desulfuromonadales</taxon>
        <taxon>Geoalkalibacteraceae</taxon>
        <taxon>Geoalkalibacter</taxon>
    </lineage>
</organism>
<dbReference type="Pfam" id="PF11903">
    <property type="entry name" value="ParD_like"/>
    <property type="match status" value="1"/>
</dbReference>
<evidence type="ECO:0000313" key="1">
    <source>
        <dbReference type="EMBL" id="HDR47116.1"/>
    </source>
</evidence>
<name>A0A831LNT3_9BACT</name>
<gene>
    <name evidence="1" type="ORF">ENN94_05375</name>
</gene>
<sequence>MATAVRISEELVTEARRFGRIDRRSLAGQIEHWARLGKCAEENPDLPYSLIKEILIGLDELNESEKTEYKFG</sequence>
<dbReference type="InterPro" id="IPR021831">
    <property type="entry name" value="ParD-like"/>
</dbReference>
<reference evidence="1" key="1">
    <citation type="journal article" date="2020" name="mSystems">
        <title>Genome- and Community-Level Interaction Insights into Carbon Utilization and Element Cycling Functions of Hydrothermarchaeota in Hydrothermal Sediment.</title>
        <authorList>
            <person name="Zhou Z."/>
            <person name="Liu Y."/>
            <person name="Xu W."/>
            <person name="Pan J."/>
            <person name="Luo Z.H."/>
            <person name="Li M."/>
        </authorList>
    </citation>
    <scope>NUCLEOTIDE SEQUENCE [LARGE SCALE GENOMIC DNA]</scope>
    <source>
        <strain evidence="1">SpSt-1220</strain>
    </source>
</reference>
<comment type="caution">
    <text evidence="1">The sequence shown here is derived from an EMBL/GenBank/DDBJ whole genome shotgun (WGS) entry which is preliminary data.</text>
</comment>
<evidence type="ECO:0008006" key="2">
    <source>
        <dbReference type="Google" id="ProtNLM"/>
    </source>
</evidence>